<proteinExistence type="predicted"/>
<comment type="caution">
    <text evidence="2">The sequence shown here is derived from an EMBL/GenBank/DDBJ whole genome shotgun (WGS) entry which is preliminary data.</text>
</comment>
<dbReference type="Pfam" id="PF13472">
    <property type="entry name" value="Lipase_GDSL_2"/>
    <property type="match status" value="1"/>
</dbReference>
<dbReference type="PANTHER" id="PTHR30383:SF5">
    <property type="entry name" value="SGNH HYDROLASE-TYPE ESTERASE DOMAIN-CONTAINING PROTEIN"/>
    <property type="match status" value="1"/>
</dbReference>
<accession>A0A7K1U4I1</accession>
<dbReference type="SUPFAM" id="SSF52266">
    <property type="entry name" value="SGNH hydrolase"/>
    <property type="match status" value="2"/>
</dbReference>
<protein>
    <submittedName>
        <fullName evidence="2">Esterase</fullName>
    </submittedName>
</protein>
<keyword evidence="3" id="KW-1185">Reference proteome</keyword>
<evidence type="ECO:0000313" key="2">
    <source>
        <dbReference type="EMBL" id="MVT09250.1"/>
    </source>
</evidence>
<dbReference type="PANTHER" id="PTHR30383">
    <property type="entry name" value="THIOESTERASE 1/PROTEASE 1/LYSOPHOSPHOLIPASE L1"/>
    <property type="match status" value="1"/>
</dbReference>
<reference evidence="2 3" key="1">
    <citation type="submission" date="2019-12" db="EMBL/GenBank/DDBJ databases">
        <title>Chitinophaga sp. strain ysch24 (GDMCC 1.1355), whole genome shotgun sequence.</title>
        <authorList>
            <person name="Zhang X."/>
        </authorList>
    </citation>
    <scope>NUCLEOTIDE SEQUENCE [LARGE SCALE GENOMIC DNA]</scope>
    <source>
        <strain evidence="3">ysch24</strain>
    </source>
</reference>
<evidence type="ECO:0000259" key="1">
    <source>
        <dbReference type="Pfam" id="PF13472"/>
    </source>
</evidence>
<dbReference type="RefSeq" id="WP_157306679.1">
    <property type="nucleotide sequence ID" value="NZ_WRXN01000005.1"/>
</dbReference>
<evidence type="ECO:0000313" key="3">
    <source>
        <dbReference type="Proteomes" id="UP000461730"/>
    </source>
</evidence>
<dbReference type="InterPro" id="IPR036514">
    <property type="entry name" value="SGNH_hydro_sf"/>
</dbReference>
<dbReference type="InterPro" id="IPR051532">
    <property type="entry name" value="Ester_Hydrolysis_Enzymes"/>
</dbReference>
<dbReference type="GO" id="GO:0004622">
    <property type="term" value="F:phosphatidylcholine lysophospholipase activity"/>
    <property type="evidence" value="ECO:0007669"/>
    <property type="project" value="TreeGrafter"/>
</dbReference>
<sequence length="239" mass="26985">MERRTFLQTGLLAASFSLEHKYLRYRREEAPFIVNAGTGGNNTADLLARMEKDCLSHKPDLTILMIGTNDMNSRKHIPLPQYEKNLRQIVSAIRKTGSRLLMITILPGYEPYLYTRHPQAFYAPEGYQARNKAVNDVIRKIADAEKQPLLDMHHVFEAVGNIGVAPDSLLQNEANSGKTDGIHPTPEGYRLMATVIYDCIIQRELPHKRVVCFGDSITFGDGGLEGRSYPAYLKKLFAY</sequence>
<organism evidence="2 3">
    <name type="scientific">Chitinophaga tropicalis</name>
    <dbReference type="NCBI Taxonomy" id="2683588"/>
    <lineage>
        <taxon>Bacteria</taxon>
        <taxon>Pseudomonadati</taxon>
        <taxon>Bacteroidota</taxon>
        <taxon>Chitinophagia</taxon>
        <taxon>Chitinophagales</taxon>
        <taxon>Chitinophagaceae</taxon>
        <taxon>Chitinophaga</taxon>
    </lineage>
</organism>
<gene>
    <name evidence="2" type="ORF">GO493_13345</name>
</gene>
<dbReference type="Proteomes" id="UP000461730">
    <property type="component" value="Unassembled WGS sequence"/>
</dbReference>
<dbReference type="InterPro" id="IPR013830">
    <property type="entry name" value="SGNH_hydro"/>
</dbReference>
<dbReference type="EMBL" id="WRXN01000005">
    <property type="protein sequence ID" value="MVT09250.1"/>
    <property type="molecule type" value="Genomic_DNA"/>
</dbReference>
<dbReference type="Gene3D" id="3.40.50.1110">
    <property type="entry name" value="SGNH hydrolase"/>
    <property type="match status" value="1"/>
</dbReference>
<dbReference type="AlphaFoldDB" id="A0A7K1U4I1"/>
<name>A0A7K1U4I1_9BACT</name>
<feature type="domain" description="SGNH hydrolase-type esterase" evidence="1">
    <location>
        <begin position="29"/>
        <end position="191"/>
    </location>
</feature>